<proteinExistence type="predicted"/>
<feature type="transmembrane region" description="Helical" evidence="8">
    <location>
        <begin position="237"/>
        <end position="260"/>
    </location>
</feature>
<keyword evidence="5 8" id="KW-1133">Transmembrane helix</keyword>
<dbReference type="InterPro" id="IPR000715">
    <property type="entry name" value="Glycosyl_transferase_4"/>
</dbReference>
<dbReference type="STRING" id="1385511.GCA_000425225_01328"/>
<reference evidence="9 10" key="1">
    <citation type="submission" date="2013-08" db="EMBL/GenBank/DDBJ databases">
        <authorList>
            <person name="Huang J."/>
            <person name="Wang G."/>
        </authorList>
    </citation>
    <scope>NUCLEOTIDE SEQUENCE [LARGE SCALE GENOMIC DNA]</scope>
    <source>
        <strain evidence="9 10">BH030004</strain>
    </source>
</reference>
<accession>A0A0A5I6S5</accession>
<feature type="transmembrane region" description="Helical" evidence="8">
    <location>
        <begin position="187"/>
        <end position="204"/>
    </location>
</feature>
<dbReference type="eggNOG" id="COG0472">
    <property type="taxonomic scope" value="Bacteria"/>
</dbReference>
<keyword evidence="10" id="KW-1185">Reference proteome</keyword>
<dbReference type="GO" id="GO:0005886">
    <property type="term" value="C:plasma membrane"/>
    <property type="evidence" value="ECO:0007669"/>
    <property type="project" value="UniProtKB-SubCell"/>
</dbReference>
<comment type="caution">
    <text evidence="9">The sequence shown here is derived from an EMBL/GenBank/DDBJ whole genome shotgun (WGS) entry which is preliminary data.</text>
</comment>
<dbReference type="EMBL" id="AVPF01000002">
    <property type="protein sequence ID" value="KGX91512.1"/>
    <property type="molecule type" value="Genomic_DNA"/>
</dbReference>
<dbReference type="GO" id="GO:0046872">
    <property type="term" value="F:metal ion binding"/>
    <property type="evidence" value="ECO:0007669"/>
    <property type="project" value="UniProtKB-KW"/>
</dbReference>
<dbReference type="Pfam" id="PF00953">
    <property type="entry name" value="Glycos_transf_4"/>
    <property type="match status" value="1"/>
</dbReference>
<keyword evidence="4 8" id="KW-0812">Transmembrane</keyword>
<feature type="transmembrane region" description="Helical" evidence="8">
    <location>
        <begin position="44"/>
        <end position="63"/>
    </location>
</feature>
<dbReference type="CDD" id="cd06853">
    <property type="entry name" value="GT_WecA_like"/>
    <property type="match status" value="1"/>
</dbReference>
<dbReference type="InterPro" id="IPR018480">
    <property type="entry name" value="PNAcMuramoyl-5peptid_Trfase_CS"/>
</dbReference>
<dbReference type="GO" id="GO:0044038">
    <property type="term" value="P:cell wall macromolecule biosynthetic process"/>
    <property type="evidence" value="ECO:0007669"/>
    <property type="project" value="TreeGrafter"/>
</dbReference>
<feature type="transmembrane region" description="Helical" evidence="8">
    <location>
        <begin position="135"/>
        <end position="156"/>
    </location>
</feature>
<dbReference type="PROSITE" id="PS01348">
    <property type="entry name" value="MRAY_2"/>
    <property type="match status" value="1"/>
</dbReference>
<feature type="transmembrane region" description="Helical" evidence="8">
    <location>
        <begin position="211"/>
        <end position="231"/>
    </location>
</feature>
<comment type="cofactor">
    <cofactor evidence="7">
        <name>Mg(2+)</name>
        <dbReference type="ChEBI" id="CHEBI:18420"/>
    </cofactor>
</comment>
<dbReference type="AlphaFoldDB" id="A0A0A5I6S5"/>
<evidence type="ECO:0000256" key="5">
    <source>
        <dbReference type="ARBA" id="ARBA00022989"/>
    </source>
</evidence>
<dbReference type="GO" id="GO:0009103">
    <property type="term" value="P:lipopolysaccharide biosynthetic process"/>
    <property type="evidence" value="ECO:0007669"/>
    <property type="project" value="TreeGrafter"/>
</dbReference>
<dbReference type="Proteomes" id="UP000030403">
    <property type="component" value="Unassembled WGS sequence"/>
</dbReference>
<evidence type="ECO:0000313" key="9">
    <source>
        <dbReference type="EMBL" id="KGX91512.1"/>
    </source>
</evidence>
<feature type="binding site" evidence="7">
    <location>
        <position position="215"/>
    </location>
    <ligand>
        <name>Mg(2+)</name>
        <dbReference type="ChEBI" id="CHEBI:18420"/>
    </ligand>
</feature>
<dbReference type="GO" id="GO:0016780">
    <property type="term" value="F:phosphotransferase activity, for other substituted phosphate groups"/>
    <property type="evidence" value="ECO:0007669"/>
    <property type="project" value="InterPro"/>
</dbReference>
<name>A0A0A5I6S5_9BACI</name>
<protein>
    <submittedName>
        <fullName evidence="9">UDP-phosphate N-acetylglucosaminyl 1-phosphate transferase</fullName>
    </submittedName>
</protein>
<feature type="binding site" evidence="7">
    <location>
        <position position="155"/>
    </location>
    <ligand>
        <name>Mg(2+)</name>
        <dbReference type="ChEBI" id="CHEBI:18420"/>
    </ligand>
</feature>
<evidence type="ECO:0000256" key="8">
    <source>
        <dbReference type="SAM" id="Phobius"/>
    </source>
</evidence>
<dbReference type="PANTHER" id="PTHR22926">
    <property type="entry name" value="PHOSPHO-N-ACETYLMURAMOYL-PENTAPEPTIDE-TRANSFERASE"/>
    <property type="match status" value="1"/>
</dbReference>
<evidence type="ECO:0000313" key="10">
    <source>
        <dbReference type="Proteomes" id="UP000030403"/>
    </source>
</evidence>
<evidence type="ECO:0000256" key="4">
    <source>
        <dbReference type="ARBA" id="ARBA00022692"/>
    </source>
</evidence>
<feature type="transmembrane region" description="Helical" evidence="8">
    <location>
        <begin position="6"/>
        <end position="24"/>
    </location>
</feature>
<feature type="transmembrane region" description="Helical" evidence="8">
    <location>
        <begin position="75"/>
        <end position="92"/>
    </location>
</feature>
<evidence type="ECO:0000256" key="3">
    <source>
        <dbReference type="ARBA" id="ARBA00022679"/>
    </source>
</evidence>
<evidence type="ECO:0000256" key="7">
    <source>
        <dbReference type="PIRSR" id="PIRSR600715-1"/>
    </source>
</evidence>
<dbReference type="GO" id="GO:0071555">
    <property type="term" value="P:cell wall organization"/>
    <property type="evidence" value="ECO:0007669"/>
    <property type="project" value="TreeGrafter"/>
</dbReference>
<keyword evidence="3 9" id="KW-0808">Transferase</keyword>
<evidence type="ECO:0000256" key="6">
    <source>
        <dbReference type="ARBA" id="ARBA00023136"/>
    </source>
</evidence>
<keyword evidence="2" id="KW-1003">Cell membrane</keyword>
<dbReference type="RefSeq" id="WP_027445676.1">
    <property type="nucleotide sequence ID" value="NZ_AULJ01000013.1"/>
</dbReference>
<feature type="transmembrane region" description="Helical" evidence="8">
    <location>
        <begin position="281"/>
        <end position="308"/>
    </location>
</feature>
<gene>
    <name evidence="9" type="ORF">N783_08140</name>
</gene>
<dbReference type="OrthoDB" id="9783652at2"/>
<feature type="transmembrane region" description="Helical" evidence="8">
    <location>
        <begin position="314"/>
        <end position="338"/>
    </location>
</feature>
<evidence type="ECO:0000256" key="2">
    <source>
        <dbReference type="ARBA" id="ARBA00022475"/>
    </source>
</evidence>
<organism evidence="9 10">
    <name type="scientific">Pontibacillus marinus BH030004 = DSM 16465</name>
    <dbReference type="NCBI Taxonomy" id="1385511"/>
    <lineage>
        <taxon>Bacteria</taxon>
        <taxon>Bacillati</taxon>
        <taxon>Bacillota</taxon>
        <taxon>Bacilli</taxon>
        <taxon>Bacillales</taxon>
        <taxon>Bacillaceae</taxon>
        <taxon>Pontibacillus</taxon>
    </lineage>
</organism>
<feature type="transmembrane region" description="Helical" evidence="8">
    <location>
        <begin position="104"/>
        <end position="129"/>
    </location>
</feature>
<dbReference type="PANTHER" id="PTHR22926:SF3">
    <property type="entry name" value="UNDECAPRENYL-PHOSPHATE ALPHA-N-ACETYLGLUCOSAMINYL 1-PHOSPHATE TRANSFERASE"/>
    <property type="match status" value="1"/>
</dbReference>
<comment type="subcellular location">
    <subcellularLocation>
        <location evidence="1">Cell membrane</location>
        <topology evidence="1">Multi-pass membrane protein</topology>
    </subcellularLocation>
</comment>
<evidence type="ECO:0000256" key="1">
    <source>
        <dbReference type="ARBA" id="ARBA00004651"/>
    </source>
</evidence>
<keyword evidence="7" id="KW-0479">Metal-binding</keyword>
<keyword evidence="7" id="KW-0460">Magnesium</keyword>
<sequence>MNYVLTLIIPIIISLIITPFVRKLAFRLNIVDQPNSHRKVHQKVMPYLGGIAIYISFSLSYLIADHFTTFESTTIGNSILIGGLIIVITGSIDDAVDIRPIHKLVGQMIAALIPIYYGLSINVISLPFIEDGLYVGWFGIAITFIWIVGMTNAVNFIDGLDGLASGVSAISFGALFVVSLLLGNMMLAFTSILLIGALLGFLPYNFYPARIFMGDSGSLFLGYTLAVLSLLELKQVTLVSFLVPIIILGIPLMDTFYAMIRRKLKGVPISSPDKDHLHHRFLHLGFSHRTTVLIIYAISFVFSCFAVLVLYTNILLSLFVVGIVLVLVHLFAEFIGIFSDQFKPLTSFLFKFIRAMERQK</sequence>
<keyword evidence="6 8" id="KW-0472">Membrane</keyword>